<sequence length="106" mass="11161">MSPVVMASQVASGIGMIAGAWMFKSLMEEADNNTSMMGGGAVPMPRCPTCNGSRRVPCICKRWSDGDEGCTTCGHTGMKRCSSCGGSGKGRPVPVKLRISNARKKF</sequence>
<accession>A9NK57</accession>
<protein>
    <submittedName>
        <fullName evidence="2">Uncharacterized protein</fullName>
    </submittedName>
</protein>
<feature type="transmembrane region" description="Helical" evidence="1">
    <location>
        <begin position="6"/>
        <end position="23"/>
    </location>
</feature>
<proteinExistence type="evidence at transcript level"/>
<dbReference type="AlphaFoldDB" id="A9NK57"/>
<name>A9NK57_PICSI</name>
<evidence type="ECO:0000256" key="1">
    <source>
        <dbReference type="SAM" id="Phobius"/>
    </source>
</evidence>
<keyword evidence="1" id="KW-1133">Transmembrane helix</keyword>
<reference evidence="2" key="1">
    <citation type="journal article" date="2008" name="BMC Genomics">
        <title>A conifer genomics resource of 200,000 spruce (Picea spp.) ESTs and 6,464 high-quality, sequence-finished full-length cDNAs for Sitka spruce (Picea sitchensis).</title>
        <authorList>
            <person name="Ralph S.G."/>
            <person name="Chun H.J."/>
            <person name="Kolosova N."/>
            <person name="Cooper D."/>
            <person name="Oddy C."/>
            <person name="Ritland C.E."/>
            <person name="Kirkpatrick R."/>
            <person name="Moore R."/>
            <person name="Barber S."/>
            <person name="Holt R.A."/>
            <person name="Jones S.J."/>
            <person name="Marra M.A."/>
            <person name="Douglas C.J."/>
            <person name="Ritland K."/>
            <person name="Bohlmann J."/>
        </authorList>
    </citation>
    <scope>NUCLEOTIDE SEQUENCE</scope>
    <source>
        <tissue evidence="2">Green portion of the leader tissue</tissue>
    </source>
</reference>
<evidence type="ECO:0000313" key="2">
    <source>
        <dbReference type="EMBL" id="ABK21018.1"/>
    </source>
</evidence>
<dbReference type="EMBL" id="EF081630">
    <property type="protein sequence ID" value="ABK21018.1"/>
    <property type="molecule type" value="mRNA"/>
</dbReference>
<organism evidence="2">
    <name type="scientific">Picea sitchensis</name>
    <name type="common">Sitka spruce</name>
    <name type="synonym">Pinus sitchensis</name>
    <dbReference type="NCBI Taxonomy" id="3332"/>
    <lineage>
        <taxon>Eukaryota</taxon>
        <taxon>Viridiplantae</taxon>
        <taxon>Streptophyta</taxon>
        <taxon>Embryophyta</taxon>
        <taxon>Tracheophyta</taxon>
        <taxon>Spermatophyta</taxon>
        <taxon>Pinopsida</taxon>
        <taxon>Pinidae</taxon>
        <taxon>Conifers I</taxon>
        <taxon>Pinales</taxon>
        <taxon>Pinaceae</taxon>
        <taxon>Picea</taxon>
    </lineage>
</organism>
<keyword evidence="1" id="KW-0812">Transmembrane</keyword>
<dbReference type="PANTHER" id="PTHR34687:SF1">
    <property type="entry name" value="CHAPERONE PROTEIN DNAJ-LIKE PROTEIN"/>
    <property type="match status" value="1"/>
</dbReference>
<keyword evidence="1" id="KW-0472">Membrane</keyword>
<dbReference type="PANTHER" id="PTHR34687">
    <property type="entry name" value="CHAPERONE PROTEIN DNAJ-LIKE PROTEIN"/>
    <property type="match status" value="1"/>
</dbReference>